<dbReference type="EMBL" id="DSYZ01000008">
    <property type="protein sequence ID" value="HGT82153.1"/>
    <property type="molecule type" value="Genomic_DNA"/>
</dbReference>
<evidence type="ECO:0000256" key="2">
    <source>
        <dbReference type="ARBA" id="ARBA00022649"/>
    </source>
</evidence>
<name>A0A7J3LZZ7_ARCFL</name>
<comment type="similarity">
    <text evidence="1 3">Belongs to the UPF0165 family.</text>
</comment>
<sequence length="62" mass="7466">MPKIIEAIYEDGVFKPLEKVEIREGEKVRLRVEESIANTLRKYRGKFKISQKEVEEFLELRR</sequence>
<gene>
    <name evidence="4" type="ORF">ENT52_00240</name>
</gene>
<organism evidence="4">
    <name type="scientific">Archaeoglobus fulgidus</name>
    <dbReference type="NCBI Taxonomy" id="2234"/>
    <lineage>
        <taxon>Archaea</taxon>
        <taxon>Methanobacteriati</taxon>
        <taxon>Methanobacteriota</taxon>
        <taxon>Archaeoglobi</taxon>
        <taxon>Archaeoglobales</taxon>
        <taxon>Archaeoglobaceae</taxon>
        <taxon>Archaeoglobus</taxon>
    </lineage>
</organism>
<dbReference type="Pfam" id="PF01954">
    <property type="entry name" value="AF2212-like"/>
    <property type="match status" value="1"/>
</dbReference>
<dbReference type="InterPro" id="IPR024069">
    <property type="entry name" value="AF2212-like_dom_sf"/>
</dbReference>
<comment type="caution">
    <text evidence="4">The sequence shown here is derived from an EMBL/GenBank/DDBJ whole genome shotgun (WGS) entry which is preliminary data.</text>
</comment>
<reference evidence="4" key="1">
    <citation type="journal article" date="2020" name="mSystems">
        <title>Genome- and Community-Level Interaction Insights into Carbon Utilization and Element Cycling Functions of Hydrothermarchaeota in Hydrothermal Sediment.</title>
        <authorList>
            <person name="Zhou Z."/>
            <person name="Liu Y."/>
            <person name="Xu W."/>
            <person name="Pan J."/>
            <person name="Luo Z.H."/>
            <person name="Li M."/>
        </authorList>
    </citation>
    <scope>NUCLEOTIDE SEQUENCE [LARGE SCALE GENOMIC DNA]</scope>
    <source>
        <strain evidence="4">SpSt-587</strain>
    </source>
</reference>
<evidence type="ECO:0000313" key="4">
    <source>
        <dbReference type="EMBL" id="HGT82153.1"/>
    </source>
</evidence>
<dbReference type="InterPro" id="IPR008203">
    <property type="entry name" value="AF2212-like"/>
</dbReference>
<dbReference type="Gene3D" id="4.10.1150.10">
    <property type="entry name" value="AF2212/PG0164-like"/>
    <property type="match status" value="1"/>
</dbReference>
<evidence type="ECO:0000256" key="3">
    <source>
        <dbReference type="RuleBase" id="RU368051"/>
    </source>
</evidence>
<comment type="function">
    <text evidence="3">Antitoxin component of a type II toxin-antitoxin (TA) system.</text>
</comment>
<protein>
    <recommendedName>
        <fullName evidence="3">Antitoxin</fullName>
    </recommendedName>
</protein>
<dbReference type="AlphaFoldDB" id="A0A7J3LZZ7"/>
<keyword evidence="2 3" id="KW-1277">Toxin-antitoxin system</keyword>
<evidence type="ECO:0000256" key="1">
    <source>
        <dbReference type="ARBA" id="ARBA00006615"/>
    </source>
</evidence>
<accession>A0A7J3LZZ7</accession>
<proteinExistence type="inferred from homology"/>
<dbReference type="SUPFAM" id="SSF141694">
    <property type="entry name" value="AF2212/PG0164-like"/>
    <property type="match status" value="1"/>
</dbReference>